<feature type="compositionally biased region" description="Polar residues" evidence="1">
    <location>
        <begin position="34"/>
        <end position="47"/>
    </location>
</feature>
<name>A0A4Y2JCX5_ARAVE</name>
<evidence type="ECO:0000313" key="2">
    <source>
        <dbReference type="EMBL" id="GBM87735.1"/>
    </source>
</evidence>
<proteinExistence type="predicted"/>
<gene>
    <name evidence="2" type="ORF">AVEN_169977_1</name>
</gene>
<sequence length="84" mass="9508">HCSNCTKLNFVAQFMIKKYLRLDIHDCSTPKPVDNTSRSPRTWSLEGSPNRFELGGTGKWERKEPPWQARCPAGADPSELAFSL</sequence>
<dbReference type="EMBL" id="BGPR01266894">
    <property type="protein sequence ID" value="GBM87735.1"/>
    <property type="molecule type" value="Genomic_DNA"/>
</dbReference>
<organism evidence="2 3">
    <name type="scientific">Araneus ventricosus</name>
    <name type="common">Orbweaver spider</name>
    <name type="synonym">Epeira ventricosa</name>
    <dbReference type="NCBI Taxonomy" id="182803"/>
    <lineage>
        <taxon>Eukaryota</taxon>
        <taxon>Metazoa</taxon>
        <taxon>Ecdysozoa</taxon>
        <taxon>Arthropoda</taxon>
        <taxon>Chelicerata</taxon>
        <taxon>Arachnida</taxon>
        <taxon>Araneae</taxon>
        <taxon>Araneomorphae</taxon>
        <taxon>Entelegynae</taxon>
        <taxon>Araneoidea</taxon>
        <taxon>Araneidae</taxon>
        <taxon>Araneus</taxon>
    </lineage>
</organism>
<accession>A0A4Y2JCX5</accession>
<protein>
    <submittedName>
        <fullName evidence="2">Uncharacterized protein</fullName>
    </submittedName>
</protein>
<comment type="caution">
    <text evidence="2">The sequence shown here is derived from an EMBL/GenBank/DDBJ whole genome shotgun (WGS) entry which is preliminary data.</text>
</comment>
<evidence type="ECO:0000313" key="3">
    <source>
        <dbReference type="Proteomes" id="UP000499080"/>
    </source>
</evidence>
<reference evidence="2 3" key="1">
    <citation type="journal article" date="2019" name="Sci. Rep.">
        <title>Orb-weaving spider Araneus ventricosus genome elucidates the spidroin gene catalogue.</title>
        <authorList>
            <person name="Kono N."/>
            <person name="Nakamura H."/>
            <person name="Ohtoshi R."/>
            <person name="Moran D.A.P."/>
            <person name="Shinohara A."/>
            <person name="Yoshida Y."/>
            <person name="Fujiwara M."/>
            <person name="Mori M."/>
            <person name="Tomita M."/>
            <person name="Arakawa K."/>
        </authorList>
    </citation>
    <scope>NUCLEOTIDE SEQUENCE [LARGE SCALE GENOMIC DNA]</scope>
</reference>
<dbReference type="Proteomes" id="UP000499080">
    <property type="component" value="Unassembled WGS sequence"/>
</dbReference>
<feature type="region of interest" description="Disordered" evidence="1">
    <location>
        <begin position="30"/>
        <end position="69"/>
    </location>
</feature>
<dbReference type="AlphaFoldDB" id="A0A4Y2JCX5"/>
<keyword evidence="3" id="KW-1185">Reference proteome</keyword>
<evidence type="ECO:0000256" key="1">
    <source>
        <dbReference type="SAM" id="MobiDB-lite"/>
    </source>
</evidence>
<feature type="non-terminal residue" evidence="2">
    <location>
        <position position="1"/>
    </location>
</feature>